<evidence type="ECO:0000313" key="3">
    <source>
        <dbReference type="EMBL" id="MFC4565214.1"/>
    </source>
</evidence>
<dbReference type="Gene3D" id="3.10.129.10">
    <property type="entry name" value="Hotdog Thioesterase"/>
    <property type="match status" value="1"/>
</dbReference>
<evidence type="ECO:0000256" key="1">
    <source>
        <dbReference type="HAMAP-Rule" id="MF_00799"/>
    </source>
</evidence>
<organism evidence="3 4">
    <name type="scientific">Nocardiopsis mangrovi</name>
    <dbReference type="NCBI Taxonomy" id="1179818"/>
    <lineage>
        <taxon>Bacteria</taxon>
        <taxon>Bacillati</taxon>
        <taxon>Actinomycetota</taxon>
        <taxon>Actinomycetes</taxon>
        <taxon>Streptosporangiales</taxon>
        <taxon>Nocardiopsidaceae</taxon>
        <taxon>Nocardiopsis</taxon>
    </lineage>
</organism>
<comment type="caution">
    <text evidence="3">The sequence shown here is derived from an EMBL/GenBank/DDBJ whole genome shotgun (WGS) entry which is preliminary data.</text>
</comment>
<dbReference type="InterPro" id="IPR029069">
    <property type="entry name" value="HotDog_dom_sf"/>
</dbReference>
<dbReference type="RefSeq" id="WP_378578966.1">
    <property type="nucleotide sequence ID" value="NZ_JBHSFQ010000034.1"/>
</dbReference>
<dbReference type="InterPro" id="IPR039569">
    <property type="entry name" value="FAS1-like_DH_region"/>
</dbReference>
<keyword evidence="4" id="KW-1185">Reference proteome</keyword>
<sequence length="168" mass="17730">MAINRDYLGRVYQTPRPYEVTRGKIREFADAIQDPNPVYTDTAAAKAAGHPDVVAPPTFPIIMAMDGAGQAIIDPDLRLDFSMVVHGDQAFRYSRPLRAGDVVTTVTTIADIKALGGNEMMTLESEISTVEGEHVVTSVMMFVVRGGAAAGGTGDDTAAAGEKQGSSA</sequence>
<comment type="similarity">
    <text evidence="1">Belongs to the UPF0336 family.</text>
</comment>
<dbReference type="SUPFAM" id="SSF54637">
    <property type="entry name" value="Thioesterase/thiol ester dehydrase-isomerase"/>
    <property type="match status" value="1"/>
</dbReference>
<dbReference type="Proteomes" id="UP001595923">
    <property type="component" value="Unassembled WGS sequence"/>
</dbReference>
<dbReference type="EMBL" id="JBHSFQ010000034">
    <property type="protein sequence ID" value="MFC4565214.1"/>
    <property type="molecule type" value="Genomic_DNA"/>
</dbReference>
<gene>
    <name evidence="3" type="ORF">ACFO4E_25440</name>
</gene>
<dbReference type="InterPro" id="IPR016709">
    <property type="entry name" value="HadA-like"/>
</dbReference>
<feature type="domain" description="FAS1-like dehydratase" evidence="2">
    <location>
        <begin position="9"/>
        <end position="137"/>
    </location>
</feature>
<reference evidence="4" key="1">
    <citation type="journal article" date="2019" name="Int. J. Syst. Evol. Microbiol.">
        <title>The Global Catalogue of Microorganisms (GCM) 10K type strain sequencing project: providing services to taxonomists for standard genome sequencing and annotation.</title>
        <authorList>
            <consortium name="The Broad Institute Genomics Platform"/>
            <consortium name="The Broad Institute Genome Sequencing Center for Infectious Disease"/>
            <person name="Wu L."/>
            <person name="Ma J."/>
        </authorList>
    </citation>
    <scope>NUCLEOTIDE SEQUENCE [LARGE SCALE GENOMIC DNA]</scope>
    <source>
        <strain evidence="4">XZYJ18</strain>
    </source>
</reference>
<name>A0ABV9E229_9ACTN</name>
<dbReference type="Pfam" id="PF13452">
    <property type="entry name" value="FAS1_DH_region"/>
    <property type="match status" value="1"/>
</dbReference>
<protein>
    <recommendedName>
        <fullName evidence="1">UPF0336 protein ACFO4E_25440</fullName>
    </recommendedName>
</protein>
<dbReference type="HAMAP" id="MF_00799">
    <property type="entry name" value="UPF0336"/>
    <property type="match status" value="1"/>
</dbReference>
<accession>A0ABV9E229</accession>
<dbReference type="CDD" id="cd03441">
    <property type="entry name" value="R_hydratase_like"/>
    <property type="match status" value="1"/>
</dbReference>
<proteinExistence type="inferred from homology"/>
<evidence type="ECO:0000313" key="4">
    <source>
        <dbReference type="Proteomes" id="UP001595923"/>
    </source>
</evidence>
<dbReference type="PIRSF" id="PIRSF018072">
    <property type="entry name" value="UCP018072"/>
    <property type="match status" value="1"/>
</dbReference>
<evidence type="ECO:0000259" key="2">
    <source>
        <dbReference type="Pfam" id="PF13452"/>
    </source>
</evidence>